<evidence type="ECO:0000256" key="4">
    <source>
        <dbReference type="ARBA" id="ARBA00022837"/>
    </source>
</evidence>
<evidence type="ECO:0000256" key="1">
    <source>
        <dbReference type="ARBA" id="ARBA00008140"/>
    </source>
</evidence>
<dbReference type="PROSITE" id="PS51858">
    <property type="entry name" value="PPPDE"/>
    <property type="match status" value="1"/>
</dbReference>
<dbReference type="Gene3D" id="1.10.238.10">
    <property type="entry name" value="EF-hand"/>
    <property type="match status" value="1"/>
</dbReference>
<dbReference type="InterPro" id="IPR042266">
    <property type="entry name" value="PPPDE_sf"/>
</dbReference>
<name>A0ABP0SFA9_9DINO</name>
<dbReference type="CDD" id="cd19757">
    <property type="entry name" value="Bbox1"/>
    <property type="match status" value="1"/>
</dbReference>
<protein>
    <submittedName>
        <fullName evidence="7">Desumoylating isopeptidase 1 (DeSI-1) (PPPDE peptidase domain-containing protein 2)</fullName>
    </submittedName>
</protein>
<organism evidence="7 8">
    <name type="scientific">Durusdinium trenchii</name>
    <dbReference type="NCBI Taxonomy" id="1381693"/>
    <lineage>
        <taxon>Eukaryota</taxon>
        <taxon>Sar</taxon>
        <taxon>Alveolata</taxon>
        <taxon>Dinophyceae</taxon>
        <taxon>Suessiales</taxon>
        <taxon>Symbiodiniaceae</taxon>
        <taxon>Durusdinium</taxon>
    </lineage>
</organism>
<dbReference type="InterPro" id="IPR018247">
    <property type="entry name" value="EF_Hand_1_Ca_BS"/>
</dbReference>
<evidence type="ECO:0000256" key="3">
    <source>
        <dbReference type="ARBA" id="ARBA00022801"/>
    </source>
</evidence>
<dbReference type="PROSITE" id="PS00018">
    <property type="entry name" value="EF_HAND_1"/>
    <property type="match status" value="1"/>
</dbReference>
<dbReference type="PANTHER" id="PTHR12378">
    <property type="entry name" value="DESUMOYLATING ISOPEPTIDASE"/>
    <property type="match status" value="1"/>
</dbReference>
<dbReference type="SMART" id="SM01179">
    <property type="entry name" value="DUF862"/>
    <property type="match status" value="1"/>
</dbReference>
<feature type="compositionally biased region" description="Polar residues" evidence="5">
    <location>
        <begin position="96"/>
        <end position="114"/>
    </location>
</feature>
<dbReference type="Pfam" id="PF05903">
    <property type="entry name" value="Peptidase_C97"/>
    <property type="match status" value="1"/>
</dbReference>
<proteinExistence type="inferred from homology"/>
<feature type="domain" description="PPPDE" evidence="6">
    <location>
        <begin position="424"/>
        <end position="567"/>
    </location>
</feature>
<evidence type="ECO:0000313" key="8">
    <source>
        <dbReference type="Proteomes" id="UP001642464"/>
    </source>
</evidence>
<keyword evidence="2" id="KW-0645">Protease</keyword>
<keyword evidence="3" id="KW-0378">Hydrolase</keyword>
<dbReference type="InterPro" id="IPR011992">
    <property type="entry name" value="EF-hand-dom_pair"/>
</dbReference>
<dbReference type="EMBL" id="CAXAMM010043640">
    <property type="protein sequence ID" value="CAK9111044.1"/>
    <property type="molecule type" value="Genomic_DNA"/>
</dbReference>
<dbReference type="InterPro" id="IPR008580">
    <property type="entry name" value="PPPDE_dom"/>
</dbReference>
<keyword evidence="8" id="KW-1185">Reference proteome</keyword>
<feature type="compositionally biased region" description="Low complexity" evidence="5">
    <location>
        <begin position="205"/>
        <end position="217"/>
    </location>
</feature>
<feature type="region of interest" description="Disordered" evidence="5">
    <location>
        <begin position="181"/>
        <end position="246"/>
    </location>
</feature>
<dbReference type="SUPFAM" id="SSF47473">
    <property type="entry name" value="EF-hand"/>
    <property type="match status" value="1"/>
</dbReference>
<comment type="similarity">
    <text evidence="1">Belongs to the DeSI family.</text>
</comment>
<keyword evidence="4" id="KW-0106">Calcium</keyword>
<evidence type="ECO:0000259" key="6">
    <source>
        <dbReference type="PROSITE" id="PS51858"/>
    </source>
</evidence>
<dbReference type="Gene3D" id="3.90.1720.30">
    <property type="entry name" value="PPPDE domains"/>
    <property type="match status" value="1"/>
</dbReference>
<dbReference type="Proteomes" id="UP001642464">
    <property type="component" value="Unassembled WGS sequence"/>
</dbReference>
<evidence type="ECO:0000313" key="7">
    <source>
        <dbReference type="EMBL" id="CAK9111044.1"/>
    </source>
</evidence>
<feature type="compositionally biased region" description="Low complexity" evidence="5">
    <location>
        <begin position="223"/>
        <end position="239"/>
    </location>
</feature>
<evidence type="ECO:0000256" key="2">
    <source>
        <dbReference type="ARBA" id="ARBA00022670"/>
    </source>
</evidence>
<feature type="region of interest" description="Disordered" evidence="5">
    <location>
        <begin position="92"/>
        <end position="161"/>
    </location>
</feature>
<gene>
    <name evidence="7" type="ORF">SCF082_LOCUS51561</name>
</gene>
<dbReference type="PANTHER" id="PTHR12378:SF7">
    <property type="entry name" value="DESUMOYLATING ISOPEPTIDASE 1"/>
    <property type="match status" value="1"/>
</dbReference>
<accession>A0ABP0SFA9</accession>
<sequence>MTSPDTQGGLVCFSHMWPWGGFNDRPERPERSLWSITNCYCGTDVFSPPPSPKRGRTLGQGAAQTLLAKGREASGVLSKATVEVVHVVTADETSTEEQFMSSASLPEPNLSTKRSPGIDDNTGNRSVKNSVRWEVEVTGSPKSQKSQKSLEKADRSQKKRKTLHTWLSAMLDVSEGGFDTLGVPEGGGSPSSAAYARSRSRNLHPPSISGLSPSSKSPRSRGWRSPSSAPSSPANRSIPTPTGDSGQPSILWLLRDHFVNNVDADGSGHLSREDLFDHIKENLEQDEGPLSSEDVELLREVERCRFSEMDLGLGGENLGMAEWLHFMLLRVSAPSHVAAKHLNRHLRKALEEDLELLGRLHAAFEYADSQGDGLLRQERWPEAFEVVGLSKPPEEILEDREEDGSPWALSYYEFVAHALGLKAAVVELALYDLSQGVAQWVPSSLLGGHKVDGVWHSGLRVFGKEFWFGGVILESNYSDVPFGTPATIIRLGTTLRSYEDLVEFLKEDVYVDYNPRMYDVLRRNCNHFSNELAQFLLHGKQLPEEVLMQPEWLKDAALVRTMRPLLNRWLGGFGDALSSGSQDTTPQAVSRIDDLTEEWRSRLQAHDLVMHRTRFIDRPRAVRITSISSDESGNRVAEVKFFKPSAADGLPSAGELPSFSWEVVHLSKIPLRQFYPLLQEEHGCAHILRAGLAIRDDLARTVLQRPRSTPVQPQCTKGHVLKPDEATWFSLVQRRCCVCQSAESSRASVAHSCVHCDFALCSSCREAAAQFPGGGAFSDVLTPELARALLAHEDWLTYKAQVYFVKADHNSMGVLDKPKVRRVDNRLAAELGVKPLCDSELVQALKEASGVSALELSESSFQRFFLGALTRAMARLEAGKQWRPKRRGSRR</sequence>
<comment type="caution">
    <text evidence="7">The sequence shown here is derived from an EMBL/GenBank/DDBJ whole genome shotgun (WGS) entry which is preliminary data.</text>
</comment>
<reference evidence="7 8" key="1">
    <citation type="submission" date="2024-02" db="EMBL/GenBank/DDBJ databases">
        <authorList>
            <person name="Chen Y."/>
            <person name="Shah S."/>
            <person name="Dougan E. K."/>
            <person name="Thang M."/>
            <person name="Chan C."/>
        </authorList>
    </citation>
    <scope>NUCLEOTIDE SEQUENCE [LARGE SCALE GENOMIC DNA]</scope>
</reference>
<evidence type="ECO:0000256" key="5">
    <source>
        <dbReference type="SAM" id="MobiDB-lite"/>
    </source>
</evidence>